<feature type="transmembrane region" description="Helical" evidence="2">
    <location>
        <begin position="6"/>
        <end position="30"/>
    </location>
</feature>
<keyword evidence="2" id="KW-0472">Membrane</keyword>
<feature type="region of interest" description="Disordered" evidence="1">
    <location>
        <begin position="89"/>
        <end position="112"/>
    </location>
</feature>
<dbReference type="AlphaFoldDB" id="A0AAP0EBB7"/>
<evidence type="ECO:0000256" key="1">
    <source>
        <dbReference type="SAM" id="MobiDB-lite"/>
    </source>
</evidence>
<evidence type="ECO:0000256" key="2">
    <source>
        <dbReference type="SAM" id="Phobius"/>
    </source>
</evidence>
<keyword evidence="2" id="KW-0812">Transmembrane</keyword>
<feature type="compositionally biased region" description="Pro residues" evidence="1">
    <location>
        <begin position="90"/>
        <end position="102"/>
    </location>
</feature>
<keyword evidence="4" id="KW-1185">Reference proteome</keyword>
<protein>
    <submittedName>
        <fullName evidence="3">Uncharacterized protein</fullName>
    </submittedName>
</protein>
<dbReference type="Proteomes" id="UP001417504">
    <property type="component" value="Unassembled WGS sequence"/>
</dbReference>
<sequence>MGEHYFSIVIMALILCSHLTPLTTTAFLIVGGNRDLTEAVAPKPIYVLESRRLGVVPPRVVVVFNDVTGFPYFDELRRRWRRRRRRRPAFLPPSPYANPPMHPISGAQEYDS</sequence>
<accession>A0AAP0EBB7</accession>
<reference evidence="3 4" key="1">
    <citation type="submission" date="2024-01" db="EMBL/GenBank/DDBJ databases">
        <title>Genome assemblies of Stephania.</title>
        <authorList>
            <person name="Yang L."/>
        </authorList>
    </citation>
    <scope>NUCLEOTIDE SEQUENCE [LARGE SCALE GENOMIC DNA]</scope>
    <source>
        <strain evidence="3">QJT</strain>
        <tissue evidence="3">Leaf</tissue>
    </source>
</reference>
<organism evidence="3 4">
    <name type="scientific">Stephania japonica</name>
    <dbReference type="NCBI Taxonomy" id="461633"/>
    <lineage>
        <taxon>Eukaryota</taxon>
        <taxon>Viridiplantae</taxon>
        <taxon>Streptophyta</taxon>
        <taxon>Embryophyta</taxon>
        <taxon>Tracheophyta</taxon>
        <taxon>Spermatophyta</taxon>
        <taxon>Magnoliopsida</taxon>
        <taxon>Ranunculales</taxon>
        <taxon>Menispermaceae</taxon>
        <taxon>Menispermoideae</taxon>
        <taxon>Cissampelideae</taxon>
        <taxon>Stephania</taxon>
    </lineage>
</organism>
<comment type="caution">
    <text evidence="3">The sequence shown here is derived from an EMBL/GenBank/DDBJ whole genome shotgun (WGS) entry which is preliminary data.</text>
</comment>
<evidence type="ECO:0000313" key="4">
    <source>
        <dbReference type="Proteomes" id="UP001417504"/>
    </source>
</evidence>
<proteinExistence type="predicted"/>
<gene>
    <name evidence="3" type="ORF">Sjap_026370</name>
</gene>
<evidence type="ECO:0000313" key="3">
    <source>
        <dbReference type="EMBL" id="KAK9085959.1"/>
    </source>
</evidence>
<dbReference type="EMBL" id="JBBNAE010000011">
    <property type="protein sequence ID" value="KAK9085959.1"/>
    <property type="molecule type" value="Genomic_DNA"/>
</dbReference>
<keyword evidence="2" id="KW-1133">Transmembrane helix</keyword>
<name>A0AAP0EBB7_9MAGN</name>